<protein>
    <recommendedName>
        <fullName evidence="9">Phosphopantetheine adenylyltransferase</fullName>
        <ecNumber evidence="9">2.7.7.3</ecNumber>
    </recommendedName>
    <alternativeName>
        <fullName evidence="9">Dephospho-CoA pyrophosphorylase</fullName>
    </alternativeName>
    <alternativeName>
        <fullName evidence="9">Pantetheine-phosphate adenylyltransferase</fullName>
        <shortName evidence="9">PPAT</shortName>
    </alternativeName>
</protein>
<dbReference type="Pfam" id="PF01467">
    <property type="entry name" value="CTP_transf_like"/>
    <property type="match status" value="1"/>
</dbReference>
<dbReference type="PANTHER" id="PTHR21342">
    <property type="entry name" value="PHOSPHOPANTETHEINE ADENYLYLTRANSFERASE"/>
    <property type="match status" value="1"/>
</dbReference>
<dbReference type="InterPro" id="IPR001980">
    <property type="entry name" value="PPAT"/>
</dbReference>
<feature type="binding site" evidence="9">
    <location>
        <position position="73"/>
    </location>
    <ligand>
        <name>substrate</name>
    </ligand>
</feature>
<keyword evidence="12" id="KW-1185">Reference proteome</keyword>
<feature type="binding site" evidence="9">
    <location>
        <begin position="88"/>
        <end position="90"/>
    </location>
    <ligand>
        <name>ATP</name>
        <dbReference type="ChEBI" id="CHEBI:30616"/>
    </ligand>
</feature>
<dbReference type="HAMAP" id="MF_00151">
    <property type="entry name" value="PPAT_bact"/>
    <property type="match status" value="1"/>
</dbReference>
<feature type="binding site" evidence="9">
    <location>
        <begin position="122"/>
        <end position="128"/>
    </location>
    <ligand>
        <name>ATP</name>
        <dbReference type="ChEBI" id="CHEBI:30616"/>
    </ligand>
</feature>
<keyword evidence="2 9" id="KW-0808">Transferase</keyword>
<evidence type="ECO:0000256" key="5">
    <source>
        <dbReference type="ARBA" id="ARBA00022840"/>
    </source>
</evidence>
<reference evidence="11 12" key="1">
    <citation type="submission" date="2023-08" db="EMBL/GenBank/DDBJ databases">
        <authorList>
            <person name="Folkvardsen B D."/>
            <person name="Norman A."/>
        </authorList>
    </citation>
    <scope>NUCLEOTIDE SEQUENCE [LARGE SCALE GENOMIC DNA]</scope>
    <source>
        <strain evidence="11 12">Mu0050</strain>
    </source>
</reference>
<dbReference type="EMBL" id="OY726395">
    <property type="protein sequence ID" value="CAJ1584040.1"/>
    <property type="molecule type" value="Genomic_DNA"/>
</dbReference>
<keyword evidence="7 9" id="KW-0173">Coenzyme A biosynthesis</keyword>
<evidence type="ECO:0000256" key="9">
    <source>
        <dbReference type="HAMAP-Rule" id="MF_00151"/>
    </source>
</evidence>
<comment type="catalytic activity">
    <reaction evidence="8 9">
        <text>(R)-4'-phosphopantetheine + ATP + H(+) = 3'-dephospho-CoA + diphosphate</text>
        <dbReference type="Rhea" id="RHEA:19801"/>
        <dbReference type="ChEBI" id="CHEBI:15378"/>
        <dbReference type="ChEBI" id="CHEBI:30616"/>
        <dbReference type="ChEBI" id="CHEBI:33019"/>
        <dbReference type="ChEBI" id="CHEBI:57328"/>
        <dbReference type="ChEBI" id="CHEBI:61723"/>
        <dbReference type="EC" id="2.7.7.3"/>
    </reaction>
</comment>
<evidence type="ECO:0000256" key="4">
    <source>
        <dbReference type="ARBA" id="ARBA00022741"/>
    </source>
</evidence>
<evidence type="ECO:0000313" key="11">
    <source>
        <dbReference type="EMBL" id="CAJ1584040.1"/>
    </source>
</evidence>
<dbReference type="Proteomes" id="UP001190466">
    <property type="component" value="Chromosome"/>
</dbReference>
<dbReference type="NCBIfam" id="TIGR01510">
    <property type="entry name" value="coaD_prev_kdtB"/>
    <property type="match status" value="1"/>
</dbReference>
<dbReference type="GO" id="GO:0004595">
    <property type="term" value="F:pantetheine-phosphate adenylyltransferase activity"/>
    <property type="evidence" value="ECO:0007669"/>
    <property type="project" value="UniProtKB-EC"/>
</dbReference>
<feature type="binding site" evidence="9">
    <location>
        <position position="87"/>
    </location>
    <ligand>
        <name>substrate</name>
    </ligand>
</feature>
<dbReference type="SUPFAM" id="SSF52374">
    <property type="entry name" value="Nucleotidylyl transferase"/>
    <property type="match status" value="1"/>
</dbReference>
<comment type="function">
    <text evidence="9">Reversibly transfers an adenylyl group from ATP to 4'-phosphopantetheine, yielding dephospho-CoA (dPCoA) and pyrophosphate.</text>
</comment>
<gene>
    <name evidence="9 11" type="primary">coaD</name>
    <name evidence="11" type="ORF">MU0050_002960</name>
</gene>
<dbReference type="RefSeq" id="WP_316510352.1">
    <property type="nucleotide sequence ID" value="NZ_OY726395.1"/>
</dbReference>
<dbReference type="InterPro" id="IPR014729">
    <property type="entry name" value="Rossmann-like_a/b/a_fold"/>
</dbReference>
<feature type="binding site" evidence="9">
    <location>
        <position position="41"/>
    </location>
    <ligand>
        <name>substrate</name>
    </ligand>
</feature>
<evidence type="ECO:0000256" key="7">
    <source>
        <dbReference type="ARBA" id="ARBA00022993"/>
    </source>
</evidence>
<comment type="subcellular location">
    <subcellularLocation>
        <location evidence="9">Cytoplasm</location>
    </subcellularLocation>
</comment>
<evidence type="ECO:0000256" key="1">
    <source>
        <dbReference type="ARBA" id="ARBA00022490"/>
    </source>
</evidence>
<proteinExistence type="inferred from homology"/>
<dbReference type="EC" id="2.7.7.3" evidence="9"/>
<sequence length="158" mass="17291">MSGAVCPGSFDPVTLGHLDVFERAAVQFDEVIVAVLVNPNKKGMFTLEERIELIEESCRHLPNVRVESGRGLVVDFAKERGLTAIVKGLRTGTDFEYELQMAQMNRHIAGIDTFFVATAPSYSFVSSSLAKEVATLGGDVSALLPDVVHRRVQEKLRG</sequence>
<comment type="cofactor">
    <cofactor evidence="9">
        <name>Mg(2+)</name>
        <dbReference type="ChEBI" id="CHEBI:18420"/>
    </cofactor>
</comment>
<comment type="pathway">
    <text evidence="9">Cofactor biosynthesis; coenzyme A biosynthesis; CoA from (R)-pantothenate: step 4/5.</text>
</comment>
<evidence type="ECO:0000259" key="10">
    <source>
        <dbReference type="Pfam" id="PF01467"/>
    </source>
</evidence>
<evidence type="ECO:0000313" key="12">
    <source>
        <dbReference type="Proteomes" id="UP001190466"/>
    </source>
</evidence>
<keyword evidence="6 9" id="KW-0460">Magnesium</keyword>
<keyword evidence="4 9" id="KW-0547">Nucleotide-binding</keyword>
<feature type="binding site" evidence="9">
    <location>
        <position position="98"/>
    </location>
    <ligand>
        <name>ATP</name>
        <dbReference type="ChEBI" id="CHEBI:30616"/>
    </ligand>
</feature>
<feature type="binding site" evidence="9">
    <location>
        <begin position="9"/>
        <end position="10"/>
    </location>
    <ligand>
        <name>ATP</name>
        <dbReference type="ChEBI" id="CHEBI:30616"/>
    </ligand>
</feature>
<name>A0ABM9MFN4_9MYCO</name>
<comment type="similarity">
    <text evidence="9">Belongs to the bacterial CoaD family.</text>
</comment>
<feature type="binding site" evidence="9">
    <location>
        <position position="17"/>
    </location>
    <ligand>
        <name>ATP</name>
        <dbReference type="ChEBI" id="CHEBI:30616"/>
    </ligand>
</feature>
<feature type="domain" description="Cytidyltransferase-like" evidence="10">
    <location>
        <begin position="5"/>
        <end position="132"/>
    </location>
</feature>
<dbReference type="Gene3D" id="3.40.50.620">
    <property type="entry name" value="HUPs"/>
    <property type="match status" value="1"/>
</dbReference>
<evidence type="ECO:0000256" key="2">
    <source>
        <dbReference type="ARBA" id="ARBA00022679"/>
    </source>
</evidence>
<dbReference type="InterPro" id="IPR004821">
    <property type="entry name" value="Cyt_trans-like"/>
</dbReference>
<keyword evidence="3 9" id="KW-0548">Nucleotidyltransferase</keyword>
<accession>A0ABM9MFN4</accession>
<feature type="binding site" evidence="9">
    <location>
        <position position="9"/>
    </location>
    <ligand>
        <name>substrate</name>
    </ligand>
</feature>
<dbReference type="NCBIfam" id="TIGR00125">
    <property type="entry name" value="cyt_tran_rel"/>
    <property type="match status" value="1"/>
</dbReference>
<feature type="site" description="Transition state stabilizer" evidence="9">
    <location>
        <position position="17"/>
    </location>
</feature>
<evidence type="ECO:0000256" key="6">
    <source>
        <dbReference type="ARBA" id="ARBA00022842"/>
    </source>
</evidence>
<organism evidence="11 12">
    <name type="scientific">[Mycobacterium] wendilense</name>
    <dbReference type="NCBI Taxonomy" id="3064284"/>
    <lineage>
        <taxon>Bacteria</taxon>
        <taxon>Bacillati</taxon>
        <taxon>Actinomycetota</taxon>
        <taxon>Actinomycetes</taxon>
        <taxon>Mycobacteriales</taxon>
        <taxon>Mycobacteriaceae</taxon>
        <taxon>Mycolicibacter</taxon>
    </lineage>
</organism>
<keyword evidence="5 9" id="KW-0067">ATP-binding</keyword>
<dbReference type="PANTHER" id="PTHR21342:SF1">
    <property type="entry name" value="PHOSPHOPANTETHEINE ADENYLYLTRANSFERASE"/>
    <property type="match status" value="1"/>
</dbReference>
<keyword evidence="1 9" id="KW-0963">Cytoplasm</keyword>
<comment type="subunit">
    <text evidence="9">Homohexamer.</text>
</comment>
<evidence type="ECO:0000256" key="3">
    <source>
        <dbReference type="ARBA" id="ARBA00022695"/>
    </source>
</evidence>
<dbReference type="CDD" id="cd02163">
    <property type="entry name" value="PPAT"/>
    <property type="match status" value="1"/>
</dbReference>
<evidence type="ECO:0000256" key="8">
    <source>
        <dbReference type="ARBA" id="ARBA00029346"/>
    </source>
</evidence>
<dbReference type="PRINTS" id="PR01020">
    <property type="entry name" value="LPSBIOSNTHSS"/>
</dbReference>